<evidence type="ECO:0000313" key="9">
    <source>
        <dbReference type="EMBL" id="KGA93070.1"/>
    </source>
</evidence>
<evidence type="ECO:0000256" key="4">
    <source>
        <dbReference type="ARBA" id="ARBA00022755"/>
    </source>
</evidence>
<evidence type="ECO:0000256" key="3">
    <source>
        <dbReference type="ARBA" id="ARBA00022741"/>
    </source>
</evidence>
<dbReference type="GO" id="GO:0005524">
    <property type="term" value="F:ATP binding"/>
    <property type="evidence" value="ECO:0007669"/>
    <property type="project" value="UniProtKB-KW"/>
</dbReference>
<evidence type="ECO:0000256" key="7">
    <source>
        <dbReference type="ARBA" id="ARBA00022962"/>
    </source>
</evidence>
<dbReference type="Pfam" id="PF13507">
    <property type="entry name" value="GATase_5"/>
    <property type="match status" value="1"/>
</dbReference>
<comment type="catalytic activity">
    <reaction evidence="8">
        <text>N(2)-formyl-N(1)-(5-phospho-beta-D-ribosyl)glycinamide + L-glutamine + ATP + H2O = 2-formamido-N(1)-(5-O-phospho-beta-D-ribosyl)acetamidine + L-glutamate + ADP + phosphate + H(+)</text>
        <dbReference type="Rhea" id="RHEA:17129"/>
        <dbReference type="ChEBI" id="CHEBI:15377"/>
        <dbReference type="ChEBI" id="CHEBI:15378"/>
        <dbReference type="ChEBI" id="CHEBI:29985"/>
        <dbReference type="ChEBI" id="CHEBI:30616"/>
        <dbReference type="ChEBI" id="CHEBI:43474"/>
        <dbReference type="ChEBI" id="CHEBI:58359"/>
        <dbReference type="ChEBI" id="CHEBI:147286"/>
        <dbReference type="ChEBI" id="CHEBI:147287"/>
        <dbReference type="ChEBI" id="CHEBI:456216"/>
        <dbReference type="EC" id="6.3.5.3"/>
    </reaction>
</comment>
<evidence type="ECO:0000256" key="2">
    <source>
        <dbReference type="ARBA" id="ARBA00022598"/>
    </source>
</evidence>
<comment type="function">
    <text evidence="8">Part of the phosphoribosylformylglycinamidine synthase complex involved in the purines biosynthetic pathway. Catalyzes the ATP-dependent conversion of formylglycinamide ribonucleotide (FGAR) and glutamine to yield formylglycinamidine ribonucleotide (FGAM) and glutamate. The FGAM synthase complex is composed of three subunits. PurQ produces an ammonia molecule by converting glutamine to glutamate. PurL transfers the ammonia molecule to FGAR to form FGAM in an ATP-dependent manner. PurS interacts with PurQ and PurL and is thought to assist in the transfer of the ammonia molecule from PurQ to PurL.</text>
</comment>
<comment type="subunit">
    <text evidence="8">Part of the FGAM synthase complex composed of 1 PurL, 1 PurQ and 2 PurS subunits.</text>
</comment>
<dbReference type="GO" id="GO:0006189">
    <property type="term" value="P:'de novo' IMP biosynthetic process"/>
    <property type="evidence" value="ECO:0007669"/>
    <property type="project" value="UniProtKB-UniRule"/>
</dbReference>
<proteinExistence type="inferred from homology"/>
<dbReference type="RefSeq" id="WP_081938199.1">
    <property type="nucleotide sequence ID" value="NZ_JBPKCJ010000007.1"/>
</dbReference>
<gene>
    <name evidence="8" type="primary">purQ</name>
    <name evidence="9" type="ORF">LptCag_0930</name>
</gene>
<dbReference type="PATRIC" id="fig|178606.4.peg.2267"/>
<keyword evidence="7 8" id="KW-0315">Glutamine amidotransferase</keyword>
<evidence type="ECO:0000313" key="10">
    <source>
        <dbReference type="Proteomes" id="UP000029452"/>
    </source>
</evidence>
<reference evidence="9 10" key="1">
    <citation type="submission" date="2014-06" db="EMBL/GenBank/DDBJ databases">
        <title>Draft genome sequence of iron oxidizing acidophile Leptospirillum ferriphilum DSM14647.</title>
        <authorList>
            <person name="Cardenas J.P."/>
            <person name="Lazcano M."/>
            <person name="Ossandon F.J."/>
            <person name="Corbett M."/>
            <person name="Holmes D.S."/>
            <person name="Watkin E."/>
        </authorList>
    </citation>
    <scope>NUCLEOTIDE SEQUENCE [LARGE SCALE GENOMIC DNA]</scope>
    <source>
        <strain evidence="9 10">DSM 14647</strain>
    </source>
</reference>
<keyword evidence="6 8" id="KW-0067">ATP-binding</keyword>
<organism evidence="9 10">
    <name type="scientific">Leptospirillum ferriphilum</name>
    <dbReference type="NCBI Taxonomy" id="178606"/>
    <lineage>
        <taxon>Bacteria</taxon>
        <taxon>Pseudomonadati</taxon>
        <taxon>Nitrospirota</taxon>
        <taxon>Nitrospiria</taxon>
        <taxon>Nitrospirales</taxon>
        <taxon>Nitrospiraceae</taxon>
        <taxon>Leptospirillum</taxon>
    </lineage>
</organism>
<keyword evidence="5 8" id="KW-0378">Hydrolase</keyword>
<dbReference type="PANTHER" id="PTHR47552">
    <property type="entry name" value="PHOSPHORIBOSYLFORMYLGLYCINAMIDINE SYNTHASE SUBUNIT PURQ"/>
    <property type="match status" value="1"/>
</dbReference>
<dbReference type="PANTHER" id="PTHR47552:SF1">
    <property type="entry name" value="PHOSPHORIBOSYLFORMYLGLYCINAMIDINE SYNTHASE SUBUNIT PURQ"/>
    <property type="match status" value="1"/>
</dbReference>
<evidence type="ECO:0000256" key="5">
    <source>
        <dbReference type="ARBA" id="ARBA00022801"/>
    </source>
</evidence>
<feature type="active site" evidence="8">
    <location>
        <position position="214"/>
    </location>
</feature>
<dbReference type="GO" id="GO:0004359">
    <property type="term" value="F:glutaminase activity"/>
    <property type="evidence" value="ECO:0007669"/>
    <property type="project" value="UniProtKB-EC"/>
</dbReference>
<comment type="pathway">
    <text evidence="8">Purine metabolism; IMP biosynthesis via de novo pathway; 5-amino-1-(5-phospho-D-ribosyl)imidazole from N(2)-formyl-N(1)-(5-phospho-D-ribosyl)glycinamide: step 1/2.</text>
</comment>
<dbReference type="SMART" id="SM01211">
    <property type="entry name" value="GATase_5"/>
    <property type="match status" value="1"/>
</dbReference>
<sequence>MKTQSNVRSLKEQEFFSPTPLRVGIVQFPGTNCDFDTWEAVRSVSGLEPSWLSYQTDSVREMNAVILPGGFSYGDYLRTGAMAAQTPVMAAIRKFAQEGHPVLGICNGFQILVETGLLPGALLINSSRSFICEDSPIVSLTSRTPFTSILPEGTRITLPIAHQEGRYYLPADKLRDIESSGQVVFRYVNNPNGSTHDIAGVSNPEGNVVGLMPHPERRIRHASSPPDGLFFFESLLISLRNRMFQRTAPDIPLPK</sequence>
<evidence type="ECO:0000256" key="6">
    <source>
        <dbReference type="ARBA" id="ARBA00022840"/>
    </source>
</evidence>
<accession>A0A094W9A9</accession>
<dbReference type="EMBL" id="JPGK01000009">
    <property type="protein sequence ID" value="KGA93070.1"/>
    <property type="molecule type" value="Genomic_DNA"/>
</dbReference>
<dbReference type="InterPro" id="IPR010075">
    <property type="entry name" value="PRibForGlyAmidine_synth_PurQ"/>
</dbReference>
<dbReference type="UniPathway" id="UPA00074">
    <property type="reaction ID" value="UER00128"/>
</dbReference>
<dbReference type="EC" id="6.3.5.3" evidence="8"/>
<dbReference type="PROSITE" id="PS51273">
    <property type="entry name" value="GATASE_TYPE_1"/>
    <property type="match status" value="1"/>
</dbReference>
<dbReference type="CDD" id="cd01740">
    <property type="entry name" value="GATase1_FGAR_AT"/>
    <property type="match status" value="1"/>
</dbReference>
<dbReference type="PIRSF" id="PIRSF001586">
    <property type="entry name" value="FGAM_synth_I"/>
    <property type="match status" value="1"/>
</dbReference>
<dbReference type="HAMAP" id="MF_00421">
    <property type="entry name" value="PurQ"/>
    <property type="match status" value="1"/>
</dbReference>
<dbReference type="Gene3D" id="3.40.50.880">
    <property type="match status" value="1"/>
</dbReference>
<dbReference type="AlphaFoldDB" id="A0A094W9A9"/>
<comment type="catalytic activity">
    <reaction evidence="8">
        <text>L-glutamine + H2O = L-glutamate + NH4(+)</text>
        <dbReference type="Rhea" id="RHEA:15889"/>
        <dbReference type="ChEBI" id="CHEBI:15377"/>
        <dbReference type="ChEBI" id="CHEBI:28938"/>
        <dbReference type="ChEBI" id="CHEBI:29985"/>
        <dbReference type="ChEBI" id="CHEBI:58359"/>
        <dbReference type="EC" id="3.5.1.2"/>
    </reaction>
</comment>
<feature type="active site" evidence="8">
    <location>
        <position position="216"/>
    </location>
</feature>
<keyword evidence="3 8" id="KW-0547">Nucleotide-binding</keyword>
<keyword evidence="2 8" id="KW-0436">Ligase</keyword>
<dbReference type="Proteomes" id="UP000029452">
    <property type="component" value="Unassembled WGS sequence"/>
</dbReference>
<dbReference type="InterPro" id="IPR029062">
    <property type="entry name" value="Class_I_gatase-like"/>
</dbReference>
<comment type="subcellular location">
    <subcellularLocation>
        <location evidence="8">Cytoplasm</location>
    </subcellularLocation>
</comment>
<keyword evidence="9" id="KW-0808">Transferase</keyword>
<keyword evidence="4 8" id="KW-0658">Purine biosynthesis</keyword>
<dbReference type="NCBIfam" id="NF002957">
    <property type="entry name" value="PRK03619.1"/>
    <property type="match status" value="1"/>
</dbReference>
<dbReference type="EC" id="3.5.1.2" evidence="8"/>
<dbReference type="SUPFAM" id="SSF52317">
    <property type="entry name" value="Class I glutamine amidotransferase-like"/>
    <property type="match status" value="1"/>
</dbReference>
<feature type="active site" description="Nucleophile" evidence="8">
    <location>
        <position position="106"/>
    </location>
</feature>
<dbReference type="NCBIfam" id="TIGR01737">
    <property type="entry name" value="FGAM_synth_I"/>
    <property type="match status" value="1"/>
</dbReference>
<comment type="caution">
    <text evidence="9">The sequence shown here is derived from an EMBL/GenBank/DDBJ whole genome shotgun (WGS) entry which is preliminary data.</text>
</comment>
<dbReference type="GO" id="GO:0016740">
    <property type="term" value="F:transferase activity"/>
    <property type="evidence" value="ECO:0007669"/>
    <property type="project" value="UniProtKB-KW"/>
</dbReference>
<evidence type="ECO:0000256" key="8">
    <source>
        <dbReference type="HAMAP-Rule" id="MF_00421"/>
    </source>
</evidence>
<dbReference type="GO" id="GO:0005737">
    <property type="term" value="C:cytoplasm"/>
    <property type="evidence" value="ECO:0007669"/>
    <property type="project" value="UniProtKB-SubCell"/>
</dbReference>
<keyword evidence="1 8" id="KW-0963">Cytoplasm</keyword>
<evidence type="ECO:0000256" key="1">
    <source>
        <dbReference type="ARBA" id="ARBA00022490"/>
    </source>
</evidence>
<protein>
    <recommendedName>
        <fullName evidence="8">Phosphoribosylformylglycinamidine synthase subunit PurQ</fullName>
        <shortName evidence="8">FGAM synthase</shortName>
        <ecNumber evidence="8">6.3.5.3</ecNumber>
    </recommendedName>
    <alternativeName>
        <fullName evidence="8">Formylglycinamide ribonucleotide amidotransferase subunit I</fullName>
        <shortName evidence="8">FGAR amidotransferase I</shortName>
        <shortName evidence="8">FGAR-AT I</shortName>
    </alternativeName>
    <alternativeName>
        <fullName evidence="8">Glutaminase PurQ</fullName>
        <ecNumber evidence="8">3.5.1.2</ecNumber>
    </alternativeName>
    <alternativeName>
        <fullName evidence="8">Phosphoribosylformylglycinamidine synthase subunit I</fullName>
    </alternativeName>
</protein>
<dbReference type="GO" id="GO:0004642">
    <property type="term" value="F:phosphoribosylformylglycinamidine synthase activity"/>
    <property type="evidence" value="ECO:0007669"/>
    <property type="project" value="UniProtKB-UniRule"/>
</dbReference>
<dbReference type="OrthoDB" id="9804441at2"/>
<name>A0A094W9A9_9BACT</name>